<dbReference type="InterPro" id="IPR017598">
    <property type="entry name" value="SulphurTrfase_DndC"/>
</dbReference>
<feature type="domain" description="Phosphoadenosine phosphosulphate reductase" evidence="1">
    <location>
        <begin position="45"/>
        <end position="229"/>
    </location>
</feature>
<dbReference type="InterPro" id="IPR014729">
    <property type="entry name" value="Rossmann-like_a/b/a_fold"/>
</dbReference>
<dbReference type="SUPFAM" id="SSF52402">
    <property type="entry name" value="Adenine nucleotide alpha hydrolases-like"/>
    <property type="match status" value="1"/>
</dbReference>
<accession>A0A1M6U7X5</accession>
<evidence type="ECO:0000313" key="2">
    <source>
        <dbReference type="EMBL" id="SHK65256.1"/>
    </source>
</evidence>
<dbReference type="OrthoDB" id="9774475at2"/>
<protein>
    <submittedName>
        <fullName evidence="2">DNA sulfur modification protein DndC</fullName>
    </submittedName>
</protein>
<gene>
    <name evidence="2" type="ORF">SAMN05216369_2653</name>
</gene>
<dbReference type="Gene3D" id="3.40.50.620">
    <property type="entry name" value="HUPs"/>
    <property type="match status" value="1"/>
</dbReference>
<dbReference type="STRING" id="564117.SAMN05216369_2653"/>
<dbReference type="InterPro" id="IPR002500">
    <property type="entry name" value="PAPS_reduct_dom"/>
</dbReference>
<dbReference type="RefSeq" id="WP_072798375.1">
    <property type="nucleotide sequence ID" value="NZ_FRAQ01000002.1"/>
</dbReference>
<dbReference type="EMBL" id="FRAQ01000002">
    <property type="protein sequence ID" value="SHK65256.1"/>
    <property type="molecule type" value="Genomic_DNA"/>
</dbReference>
<keyword evidence="3" id="KW-1185">Reference proteome</keyword>
<reference evidence="3" key="1">
    <citation type="submission" date="2016-11" db="EMBL/GenBank/DDBJ databases">
        <authorList>
            <person name="Varghese N."/>
            <person name="Submissions S."/>
        </authorList>
    </citation>
    <scope>NUCLEOTIDE SEQUENCE [LARGE SCALE GENOMIC DNA]</scope>
    <source>
        <strain evidence="3">CGMCC 1.10835</strain>
    </source>
</reference>
<dbReference type="AlphaFoldDB" id="A0A1M6U7X5"/>
<evidence type="ECO:0000313" key="3">
    <source>
        <dbReference type="Proteomes" id="UP000184497"/>
    </source>
</evidence>
<organism evidence="2 3">
    <name type="scientific">Marinobacter antarcticus</name>
    <dbReference type="NCBI Taxonomy" id="564117"/>
    <lineage>
        <taxon>Bacteria</taxon>
        <taxon>Pseudomonadati</taxon>
        <taxon>Pseudomonadota</taxon>
        <taxon>Gammaproteobacteria</taxon>
        <taxon>Pseudomonadales</taxon>
        <taxon>Marinobacteraceae</taxon>
        <taxon>Marinobacter</taxon>
    </lineage>
</organism>
<proteinExistence type="predicted"/>
<name>A0A1M6U7X5_9GAMM</name>
<dbReference type="Pfam" id="PF01507">
    <property type="entry name" value="PAPS_reduct"/>
    <property type="match status" value="1"/>
</dbReference>
<dbReference type="PANTHER" id="PTHR43196:SF2">
    <property type="entry name" value="PHOSPHOADENOSINE PHOSPHOSULFATE REDUCTASE"/>
    <property type="match status" value="1"/>
</dbReference>
<evidence type="ECO:0000259" key="1">
    <source>
        <dbReference type="Pfam" id="PF01507"/>
    </source>
</evidence>
<sequence>MTTSEHFPYADHKAMIREFSLGSRPLADLVREIQHIYCSDDRPWVIGFSGGKDSTCCLSLIYVSLQLLPEERRHKHIYVVSSDTLVETPVVVDMIKSVIGTINSSAVRDNLPITAHAVVPKTDQTFWVNLLGKGYPAPNQTFRWCTERMKIDPVSEFIMDKVARFGEAVVVLGSRSQESNSRAQVIAKHKVDGSALSRHSSLPNAYTYMPIESWSADEVWMYLMSAPCPWGGSNQQLLELYKGSNQGECPLVIDTSTPSCGNSRFGCWTCTVVTEDKALHGLIESGDTWMRPLLDFRNKLYQSRQKEHSEEYRNFRRRTGRVSYNSGDIENQDITEVRHIPGPYWLSVRKTLLKELLEIEKTINDEGRDIELITRPELHVIRREWLRDPNEPDWEDSLPRIYAEVFGEDLDWVEDDAGAFTKTDSAVLEQLSNRYQVPAPLIRKLLEAELQVSGLGNRRGILQKLESILRQDWDELDAINERNAEFRKLGKRHVDEIQEEFKEFLSDANS</sequence>
<dbReference type="GO" id="GO:0003824">
    <property type="term" value="F:catalytic activity"/>
    <property type="evidence" value="ECO:0007669"/>
    <property type="project" value="InterPro"/>
</dbReference>
<dbReference type="InterPro" id="IPR050128">
    <property type="entry name" value="Sulfate_adenylyltrnsfr_sub2"/>
</dbReference>
<dbReference type="PANTHER" id="PTHR43196">
    <property type="entry name" value="SULFATE ADENYLYLTRANSFERASE SUBUNIT 2"/>
    <property type="match status" value="1"/>
</dbReference>
<dbReference type="Proteomes" id="UP000184497">
    <property type="component" value="Unassembled WGS sequence"/>
</dbReference>
<dbReference type="NCBIfam" id="NF005316">
    <property type="entry name" value="PRK06850.1"/>
    <property type="match status" value="1"/>
</dbReference>
<dbReference type="NCBIfam" id="TIGR03183">
    <property type="entry name" value="DNA_S_dndC"/>
    <property type="match status" value="1"/>
</dbReference>